<dbReference type="GO" id="GO:0055085">
    <property type="term" value="P:transmembrane transport"/>
    <property type="evidence" value="ECO:0007669"/>
    <property type="project" value="InterPro"/>
</dbReference>
<keyword evidence="6" id="KW-1185">Reference proteome</keyword>
<dbReference type="InterPro" id="IPR038404">
    <property type="entry name" value="TRAP_DctP_sf"/>
</dbReference>
<dbReference type="PROSITE" id="PS51318">
    <property type="entry name" value="TAT"/>
    <property type="match status" value="1"/>
</dbReference>
<dbReference type="CDD" id="cd13603">
    <property type="entry name" value="PBP2_TRAP_Siap_TeaA_like"/>
    <property type="match status" value="1"/>
</dbReference>
<evidence type="ECO:0000256" key="4">
    <source>
        <dbReference type="ARBA" id="ARBA00022729"/>
    </source>
</evidence>
<keyword evidence="3" id="KW-0813">Transport</keyword>
<evidence type="ECO:0000256" key="2">
    <source>
        <dbReference type="ARBA" id="ARBA00009023"/>
    </source>
</evidence>
<reference evidence="5 6" key="1">
    <citation type="submission" date="2016-10" db="EMBL/GenBank/DDBJ databases">
        <authorList>
            <person name="de Groot N.N."/>
        </authorList>
    </citation>
    <scope>NUCLEOTIDE SEQUENCE [LARGE SCALE GENOMIC DNA]</scope>
    <source>
        <strain evidence="5 6">CGMCC 1.9157</strain>
    </source>
</reference>
<proteinExistence type="inferred from homology"/>
<dbReference type="Pfam" id="PF03480">
    <property type="entry name" value="DctP"/>
    <property type="match status" value="1"/>
</dbReference>
<evidence type="ECO:0000313" key="6">
    <source>
        <dbReference type="Proteomes" id="UP000199236"/>
    </source>
</evidence>
<dbReference type="InterPro" id="IPR006311">
    <property type="entry name" value="TAT_signal"/>
</dbReference>
<dbReference type="EMBL" id="FOVR01000010">
    <property type="protein sequence ID" value="SFO66961.1"/>
    <property type="molecule type" value="Genomic_DNA"/>
</dbReference>
<dbReference type="Gene3D" id="3.40.190.170">
    <property type="entry name" value="Bacterial extracellular solute-binding protein, family 7"/>
    <property type="match status" value="1"/>
</dbReference>
<dbReference type="GO" id="GO:0030288">
    <property type="term" value="C:outer membrane-bounded periplasmic space"/>
    <property type="evidence" value="ECO:0007669"/>
    <property type="project" value="InterPro"/>
</dbReference>
<dbReference type="AlphaFoldDB" id="A0A1I5J3J3"/>
<evidence type="ECO:0000256" key="1">
    <source>
        <dbReference type="ARBA" id="ARBA00004196"/>
    </source>
</evidence>
<dbReference type="NCBIfam" id="TIGR00787">
    <property type="entry name" value="dctP"/>
    <property type="match status" value="1"/>
</dbReference>
<dbReference type="Proteomes" id="UP000199236">
    <property type="component" value="Unassembled WGS sequence"/>
</dbReference>
<dbReference type="PANTHER" id="PTHR33376:SF4">
    <property type="entry name" value="SIALIC ACID-BINDING PERIPLASMIC PROTEIN SIAP"/>
    <property type="match status" value="1"/>
</dbReference>
<dbReference type="PIRSF" id="PIRSF006470">
    <property type="entry name" value="DctB"/>
    <property type="match status" value="1"/>
</dbReference>
<accession>A0A1I5J3J3</accession>
<comment type="subcellular location">
    <subcellularLocation>
        <location evidence="1">Cell envelope</location>
    </subcellularLocation>
</comment>
<protein>
    <submittedName>
        <fullName evidence="5">Tripartite ATP-independent transporter solute receptor, DctP family</fullName>
    </submittedName>
</protein>
<dbReference type="STRING" id="655353.SAMN04488056_110166"/>
<dbReference type="PANTHER" id="PTHR33376">
    <property type="match status" value="1"/>
</dbReference>
<dbReference type="NCBIfam" id="NF037995">
    <property type="entry name" value="TRAP_S1"/>
    <property type="match status" value="1"/>
</dbReference>
<dbReference type="RefSeq" id="WP_090074393.1">
    <property type="nucleotide sequence ID" value="NZ_FOVR01000010.1"/>
</dbReference>
<gene>
    <name evidence="5" type="ORF">SAMN04488056_110166</name>
</gene>
<dbReference type="OrthoDB" id="9803763at2"/>
<evidence type="ECO:0000256" key="3">
    <source>
        <dbReference type="ARBA" id="ARBA00022448"/>
    </source>
</evidence>
<name>A0A1I5J3J3_9HYPH</name>
<organism evidence="5 6">
    <name type="scientific">Cohaesibacter marisflavi</name>
    <dbReference type="NCBI Taxonomy" id="655353"/>
    <lineage>
        <taxon>Bacteria</taxon>
        <taxon>Pseudomonadati</taxon>
        <taxon>Pseudomonadota</taxon>
        <taxon>Alphaproteobacteria</taxon>
        <taxon>Hyphomicrobiales</taxon>
        <taxon>Cohaesibacteraceae</taxon>
    </lineage>
</organism>
<keyword evidence="4" id="KW-0732">Signal</keyword>
<evidence type="ECO:0000313" key="5">
    <source>
        <dbReference type="EMBL" id="SFO66961.1"/>
    </source>
</evidence>
<comment type="similarity">
    <text evidence="2">Belongs to the bacterial solute-binding protein 7 family.</text>
</comment>
<keyword evidence="5" id="KW-0675">Receptor</keyword>
<dbReference type="InterPro" id="IPR004682">
    <property type="entry name" value="TRAP_DctP"/>
</dbReference>
<dbReference type="InterPro" id="IPR018389">
    <property type="entry name" value="DctP_fam"/>
</dbReference>
<sequence>MANISRRNLLKSAALAVPATLAMPHIRAEAKSKFVYKYGNNLPLSHPLNVRAAEASKRIKEETNGDLDIKIFPSNQLGGDTDMLNQVRFGAIDFFTPSALVIATLVPVAPINAVGFAFPDYDHVWAAMDGDLGGYVGEEIEKAGLHMMRTVWDNGFRQLTTSEAAVESPEDLHGIKIRVPVSQLSISLFEALGAAPTSMQFSEVYTSLQTHVMDAQENPLPIIQTAKLYEVQKYAMLTNHIWDGYLFVASGLTWKRLPEDIQTIAEGILNDCGLKQRDDISKLNASVQADLEAKGMTITRPDPKPFVEALNKTDFYSKWQEKFGDKAWSLLEKYSGKLG</sequence>